<evidence type="ECO:0000313" key="8">
    <source>
        <dbReference type="EMBL" id="SVD59468.1"/>
    </source>
</evidence>
<dbReference type="AlphaFoldDB" id="A0A382WMX3"/>
<dbReference type="InterPro" id="IPR039421">
    <property type="entry name" value="Type_1_exporter"/>
</dbReference>
<proteinExistence type="predicted"/>
<dbReference type="Gene3D" id="3.40.50.300">
    <property type="entry name" value="P-loop containing nucleotide triphosphate hydrolases"/>
    <property type="match status" value="1"/>
</dbReference>
<dbReference type="PANTHER" id="PTHR24221">
    <property type="entry name" value="ATP-BINDING CASSETTE SUB-FAMILY B"/>
    <property type="match status" value="1"/>
</dbReference>
<evidence type="ECO:0000256" key="5">
    <source>
        <dbReference type="ARBA" id="ARBA00022989"/>
    </source>
</evidence>
<comment type="subcellular location">
    <subcellularLocation>
        <location evidence="1">Membrane</location>
        <topology evidence="1">Multi-pass membrane protein</topology>
    </subcellularLocation>
</comment>
<evidence type="ECO:0000256" key="1">
    <source>
        <dbReference type="ARBA" id="ARBA00004141"/>
    </source>
</evidence>
<evidence type="ECO:0000259" key="7">
    <source>
        <dbReference type="PROSITE" id="PS50893"/>
    </source>
</evidence>
<evidence type="ECO:0000256" key="6">
    <source>
        <dbReference type="ARBA" id="ARBA00023136"/>
    </source>
</evidence>
<keyword evidence="5" id="KW-1133">Transmembrane helix</keyword>
<feature type="domain" description="ABC transporter" evidence="7">
    <location>
        <begin position="23"/>
        <end position="256"/>
    </location>
</feature>
<evidence type="ECO:0000256" key="2">
    <source>
        <dbReference type="ARBA" id="ARBA00022692"/>
    </source>
</evidence>
<sequence>EILSTRPSIVDGHLLKDGFEQAIAFKDVTFAYGDHVALRNITVEINKGEFVALVGPSGSGKSTLTDLILRMHDPSTGEITVDGINLKNVRLKEYLNFYGVVPQEPILFHDTIRENIRYGRNHVTESDIQDAARIANAHDFIMKLPKQYDTVVGDRGIRLSGGERQRVSIARAVAHKPLLLIFDEATSSLDTMSEQSVQAAVDRLVTQTTAIVVAHRLSTIVNADRIIVLNQGEVEATGTSQELLKTSPTYRSLYDAQLKA</sequence>
<dbReference type="PANTHER" id="PTHR24221:SF654">
    <property type="entry name" value="ATP-BINDING CASSETTE SUB-FAMILY B MEMBER 6"/>
    <property type="match status" value="1"/>
</dbReference>
<keyword evidence="2" id="KW-0812">Transmembrane</keyword>
<dbReference type="InterPro" id="IPR027417">
    <property type="entry name" value="P-loop_NTPase"/>
</dbReference>
<dbReference type="GO" id="GO:0016020">
    <property type="term" value="C:membrane"/>
    <property type="evidence" value="ECO:0007669"/>
    <property type="project" value="UniProtKB-SubCell"/>
</dbReference>
<keyword evidence="3" id="KW-0547">Nucleotide-binding</keyword>
<dbReference type="PROSITE" id="PS00211">
    <property type="entry name" value="ABC_TRANSPORTER_1"/>
    <property type="match status" value="1"/>
</dbReference>
<keyword evidence="4" id="KW-0067">ATP-binding</keyword>
<dbReference type="InterPro" id="IPR003593">
    <property type="entry name" value="AAA+_ATPase"/>
</dbReference>
<dbReference type="GO" id="GO:0016887">
    <property type="term" value="F:ATP hydrolysis activity"/>
    <property type="evidence" value="ECO:0007669"/>
    <property type="project" value="InterPro"/>
</dbReference>
<dbReference type="SUPFAM" id="SSF52540">
    <property type="entry name" value="P-loop containing nucleoside triphosphate hydrolases"/>
    <property type="match status" value="1"/>
</dbReference>
<dbReference type="GO" id="GO:0042626">
    <property type="term" value="F:ATPase-coupled transmembrane transporter activity"/>
    <property type="evidence" value="ECO:0007669"/>
    <property type="project" value="TreeGrafter"/>
</dbReference>
<dbReference type="SMART" id="SM00382">
    <property type="entry name" value="AAA"/>
    <property type="match status" value="1"/>
</dbReference>
<evidence type="ECO:0000256" key="4">
    <source>
        <dbReference type="ARBA" id="ARBA00022840"/>
    </source>
</evidence>
<organism evidence="8">
    <name type="scientific">marine metagenome</name>
    <dbReference type="NCBI Taxonomy" id="408172"/>
    <lineage>
        <taxon>unclassified sequences</taxon>
        <taxon>metagenomes</taxon>
        <taxon>ecological metagenomes</taxon>
    </lineage>
</organism>
<dbReference type="PROSITE" id="PS50893">
    <property type="entry name" value="ABC_TRANSPORTER_2"/>
    <property type="match status" value="1"/>
</dbReference>
<dbReference type="InterPro" id="IPR003439">
    <property type="entry name" value="ABC_transporter-like_ATP-bd"/>
</dbReference>
<dbReference type="EMBL" id="UINC01160682">
    <property type="protein sequence ID" value="SVD59468.1"/>
    <property type="molecule type" value="Genomic_DNA"/>
</dbReference>
<accession>A0A382WMX3</accession>
<gene>
    <name evidence="8" type="ORF">METZ01_LOCUS412322</name>
</gene>
<dbReference type="FunFam" id="3.40.50.300:FF:000218">
    <property type="entry name" value="Multidrug ABC transporter ATP-binding protein"/>
    <property type="match status" value="1"/>
</dbReference>
<dbReference type="Pfam" id="PF00005">
    <property type="entry name" value="ABC_tran"/>
    <property type="match status" value="1"/>
</dbReference>
<protein>
    <recommendedName>
        <fullName evidence="7">ABC transporter domain-containing protein</fullName>
    </recommendedName>
</protein>
<feature type="non-terminal residue" evidence="8">
    <location>
        <position position="1"/>
    </location>
</feature>
<evidence type="ECO:0000256" key="3">
    <source>
        <dbReference type="ARBA" id="ARBA00022741"/>
    </source>
</evidence>
<dbReference type="GO" id="GO:0005524">
    <property type="term" value="F:ATP binding"/>
    <property type="evidence" value="ECO:0007669"/>
    <property type="project" value="UniProtKB-KW"/>
</dbReference>
<reference evidence="8" key="1">
    <citation type="submission" date="2018-05" db="EMBL/GenBank/DDBJ databases">
        <authorList>
            <person name="Lanie J.A."/>
            <person name="Ng W.-L."/>
            <person name="Kazmierczak K.M."/>
            <person name="Andrzejewski T.M."/>
            <person name="Davidsen T.M."/>
            <person name="Wayne K.J."/>
            <person name="Tettelin H."/>
            <person name="Glass J.I."/>
            <person name="Rusch D."/>
            <person name="Podicherti R."/>
            <person name="Tsui H.-C.T."/>
            <person name="Winkler M.E."/>
        </authorList>
    </citation>
    <scope>NUCLEOTIDE SEQUENCE</scope>
</reference>
<dbReference type="InterPro" id="IPR017871">
    <property type="entry name" value="ABC_transporter-like_CS"/>
</dbReference>
<name>A0A382WMX3_9ZZZZ</name>
<keyword evidence="6" id="KW-0472">Membrane</keyword>